<name>A0A2M8WUL0_9MICO</name>
<dbReference type="Proteomes" id="UP000231586">
    <property type="component" value="Unassembled WGS sequence"/>
</dbReference>
<evidence type="ECO:0000313" key="1">
    <source>
        <dbReference type="EMBL" id="PJI94546.1"/>
    </source>
</evidence>
<comment type="caution">
    <text evidence="1">The sequence shown here is derived from an EMBL/GenBank/DDBJ whole genome shotgun (WGS) entry which is preliminary data.</text>
</comment>
<evidence type="ECO:0008006" key="3">
    <source>
        <dbReference type="Google" id="ProtNLM"/>
    </source>
</evidence>
<organism evidence="1 2">
    <name type="scientific">Luteimicrobium subarcticum</name>
    <dbReference type="NCBI Taxonomy" id="620910"/>
    <lineage>
        <taxon>Bacteria</taxon>
        <taxon>Bacillati</taxon>
        <taxon>Actinomycetota</taxon>
        <taxon>Actinomycetes</taxon>
        <taxon>Micrococcales</taxon>
        <taxon>Luteimicrobium</taxon>
    </lineage>
</organism>
<dbReference type="AlphaFoldDB" id="A0A2M8WUL0"/>
<sequence length="138" mass="14190">MVEFLGATLLLLLPLVYLVVTVGRVQAATFAAEQAASGAARVFVTSPDERTGTRLALAATRLAFADQHVAGAGPSALTVTCPADGCGRPGSTVLTHVRVDVPLPGAPRFLQGHVPLHVVVVADGTGTFDRYADLSGWG</sequence>
<evidence type="ECO:0000313" key="2">
    <source>
        <dbReference type="Proteomes" id="UP000231586"/>
    </source>
</evidence>
<keyword evidence="2" id="KW-1185">Reference proteome</keyword>
<reference evidence="1 2" key="1">
    <citation type="submission" date="2017-11" db="EMBL/GenBank/DDBJ databases">
        <title>Genomic Encyclopedia of Archaeal and Bacterial Type Strains, Phase II (KMG-II): From Individual Species to Whole Genera.</title>
        <authorList>
            <person name="Goeker M."/>
        </authorList>
    </citation>
    <scope>NUCLEOTIDE SEQUENCE [LARGE SCALE GENOMIC DNA]</scope>
    <source>
        <strain evidence="1 2">DSM 22413</strain>
    </source>
</reference>
<accession>A0A2M8WUL0</accession>
<protein>
    <recommendedName>
        <fullName evidence="3">TadE-like protein</fullName>
    </recommendedName>
</protein>
<proteinExistence type="predicted"/>
<gene>
    <name evidence="1" type="ORF">CLV34_0390</name>
</gene>
<dbReference type="EMBL" id="PGTZ01000006">
    <property type="protein sequence ID" value="PJI94546.1"/>
    <property type="molecule type" value="Genomic_DNA"/>
</dbReference>